<accession>A0A562RIR2</accession>
<evidence type="ECO:0000256" key="1">
    <source>
        <dbReference type="SAM" id="Phobius"/>
    </source>
</evidence>
<evidence type="ECO:0000313" key="3">
    <source>
        <dbReference type="Proteomes" id="UP000318431"/>
    </source>
</evidence>
<keyword evidence="1" id="KW-0472">Membrane</keyword>
<comment type="caution">
    <text evidence="2">The sequence shown here is derived from an EMBL/GenBank/DDBJ whole genome shotgun (WGS) entry which is preliminary data.</text>
</comment>
<keyword evidence="1" id="KW-1133">Transmembrane helix</keyword>
<name>A0A562RIR2_9BURK</name>
<dbReference type="Proteomes" id="UP000318431">
    <property type="component" value="Unassembled WGS sequence"/>
</dbReference>
<feature type="transmembrane region" description="Helical" evidence="1">
    <location>
        <begin position="220"/>
        <end position="243"/>
    </location>
</feature>
<protein>
    <submittedName>
        <fullName evidence="2">Putative membrane protein</fullName>
    </submittedName>
</protein>
<reference evidence="2 3" key="1">
    <citation type="journal article" date="2015" name="Stand. Genomic Sci.">
        <title>Genomic Encyclopedia of Bacterial and Archaeal Type Strains, Phase III: the genomes of soil and plant-associated and newly described type strains.</title>
        <authorList>
            <person name="Whitman W.B."/>
            <person name="Woyke T."/>
            <person name="Klenk H.P."/>
            <person name="Zhou Y."/>
            <person name="Lilburn T.G."/>
            <person name="Beck B.J."/>
            <person name="De Vos P."/>
            <person name="Vandamme P."/>
            <person name="Eisen J.A."/>
            <person name="Garrity G."/>
            <person name="Hugenholtz P."/>
            <person name="Kyrpides N.C."/>
        </authorList>
    </citation>
    <scope>NUCLEOTIDE SEQUENCE [LARGE SCALE GENOMIC DNA]</scope>
    <source>
        <strain evidence="2 3">CGMCC 1.10822</strain>
    </source>
</reference>
<gene>
    <name evidence="2" type="ORF">IP91_00027</name>
</gene>
<dbReference type="AlphaFoldDB" id="A0A562RIR2"/>
<evidence type="ECO:0000313" key="2">
    <source>
        <dbReference type="EMBL" id="TWI68965.1"/>
    </source>
</evidence>
<proteinExistence type="predicted"/>
<keyword evidence="1" id="KW-0812">Transmembrane</keyword>
<dbReference type="EMBL" id="VLLB01000001">
    <property type="protein sequence ID" value="TWI68965.1"/>
    <property type="molecule type" value="Genomic_DNA"/>
</dbReference>
<dbReference type="RefSeq" id="WP_229473695.1">
    <property type="nucleotide sequence ID" value="NZ_VLLB01000001.1"/>
</dbReference>
<keyword evidence="3" id="KW-1185">Reference proteome</keyword>
<organism evidence="2 3">
    <name type="scientific">Pseudoduganella lurida</name>
    <dbReference type="NCBI Taxonomy" id="1036180"/>
    <lineage>
        <taxon>Bacteria</taxon>
        <taxon>Pseudomonadati</taxon>
        <taxon>Pseudomonadota</taxon>
        <taxon>Betaproteobacteria</taxon>
        <taxon>Burkholderiales</taxon>
        <taxon>Oxalobacteraceae</taxon>
        <taxon>Telluria group</taxon>
        <taxon>Pseudoduganella</taxon>
    </lineage>
</organism>
<dbReference type="Pfam" id="PF22564">
    <property type="entry name" value="HAAS"/>
    <property type="match status" value="1"/>
</dbReference>
<sequence length="265" mass="28285">MSDWAAMNRQDYLGALERAMAGLPPATVAKTLGYYEQRFVDGVNAGRGEADIAAGLDDPRRIAMTLRANAHLESFARRRTPAGFGRMALSFLGLAMFNLFMIVPAAVFSALLLTVYVCSFSFYVGGIAVTASGLAGANEMVLAGPLHRWIDFSDEGDPSRIQTRVSIGSDGIHLSQESSPGLEEELAADGSRSGRLLDSAEAMADGNLRVSVDPEGASRVAQTMIGCGLVLGGIGLFLLSLVVTKYTMVGVRRYVQMNQSLLRGR</sequence>
<feature type="transmembrane region" description="Helical" evidence="1">
    <location>
        <begin position="87"/>
        <end position="113"/>
    </location>
</feature>